<dbReference type="EMBL" id="OY569118">
    <property type="protein sequence ID" value="CAJ1001042.1"/>
    <property type="molecule type" value="Genomic_DNA"/>
</dbReference>
<evidence type="ECO:0000313" key="1">
    <source>
        <dbReference type="EMBL" id="CAJ1001042.1"/>
    </source>
</evidence>
<dbReference type="AlphaFoldDB" id="A0AA48M6W8"/>
<keyword evidence="2" id="KW-1185">Reference proteome</keyword>
<protein>
    <submittedName>
        <fullName evidence="1">Uncharacterized protein</fullName>
    </submittedName>
</protein>
<accession>A0AA48M6W8</accession>
<sequence length="232" mass="26022">MILQRTADYVIYFCSYHKKIHKLNFADDSVNVITDLNSYSNPSALVVHGWDKFIIKDNGKSYLYNYDGTYSGTVINNQNIIQPAFYHPPSNTIICMRYKYATTGGHFMEKYDPTNFALISSKKLTDRNQVSSSGWGPNCYYDVGSKAVLVTMTDYNTPITYLFPIADDGITIVGWDYAQLPGTNLGKYGGVKSGSFEVVTRDGIASRIYVDPGSTDYTHEVLHMRTNFLIGG</sequence>
<gene>
    <name evidence="1" type="ORF">BSPP4475_01715</name>
</gene>
<proteinExistence type="predicted"/>
<evidence type="ECO:0000313" key="2">
    <source>
        <dbReference type="Proteomes" id="UP001189619"/>
    </source>
</evidence>
<name>A0AA48M6W8_9BACL</name>
<dbReference type="Proteomes" id="UP001189619">
    <property type="component" value="Chromosome"/>
</dbReference>
<reference evidence="1" key="1">
    <citation type="submission" date="2023-07" db="EMBL/GenBank/DDBJ databases">
        <authorList>
            <person name="Ivanov I."/>
            <person name="Teneva D."/>
            <person name="Stoikov I."/>
        </authorList>
    </citation>
    <scope>NUCLEOTIDE SEQUENCE</scope>
    <source>
        <strain evidence="1">4475</strain>
    </source>
</reference>
<organism evidence="1 2">
    <name type="scientific">Brevibacillus aydinogluensis</name>
    <dbReference type="NCBI Taxonomy" id="927786"/>
    <lineage>
        <taxon>Bacteria</taxon>
        <taxon>Bacillati</taxon>
        <taxon>Bacillota</taxon>
        <taxon>Bacilli</taxon>
        <taxon>Bacillales</taxon>
        <taxon>Paenibacillaceae</taxon>
        <taxon>Brevibacillus</taxon>
    </lineage>
</organism>
<dbReference type="KEGG" id="bayd:BSPP4475_01715"/>